<protein>
    <submittedName>
        <fullName evidence="2">Uncharacterized protein</fullName>
    </submittedName>
</protein>
<proteinExistence type="predicted"/>
<evidence type="ECO:0000313" key="2">
    <source>
        <dbReference type="EMBL" id="MBX61811.1"/>
    </source>
</evidence>
<organism evidence="2">
    <name type="scientific">Rhizophora mucronata</name>
    <name type="common">Asiatic mangrove</name>
    <dbReference type="NCBI Taxonomy" id="61149"/>
    <lineage>
        <taxon>Eukaryota</taxon>
        <taxon>Viridiplantae</taxon>
        <taxon>Streptophyta</taxon>
        <taxon>Embryophyta</taxon>
        <taxon>Tracheophyta</taxon>
        <taxon>Spermatophyta</taxon>
        <taxon>Magnoliopsida</taxon>
        <taxon>eudicotyledons</taxon>
        <taxon>Gunneridae</taxon>
        <taxon>Pentapetalae</taxon>
        <taxon>rosids</taxon>
        <taxon>fabids</taxon>
        <taxon>Malpighiales</taxon>
        <taxon>Rhizophoraceae</taxon>
        <taxon>Rhizophora</taxon>
    </lineage>
</organism>
<keyword evidence="1" id="KW-0812">Transmembrane</keyword>
<name>A0A2P2Q4A2_RHIMU</name>
<accession>A0A2P2Q4A2</accession>
<sequence length="39" mass="5084">MDMNRKVYQIDIFYCEFYFIFLTYFYVGKSEKFHEYLYQ</sequence>
<evidence type="ECO:0000256" key="1">
    <source>
        <dbReference type="SAM" id="Phobius"/>
    </source>
</evidence>
<feature type="transmembrane region" description="Helical" evidence="1">
    <location>
        <begin position="7"/>
        <end position="27"/>
    </location>
</feature>
<keyword evidence="1" id="KW-0472">Membrane</keyword>
<dbReference type="EMBL" id="GGEC01081327">
    <property type="protein sequence ID" value="MBX61811.1"/>
    <property type="molecule type" value="Transcribed_RNA"/>
</dbReference>
<keyword evidence="1" id="KW-1133">Transmembrane helix</keyword>
<dbReference type="AlphaFoldDB" id="A0A2P2Q4A2"/>
<reference evidence="2" key="1">
    <citation type="submission" date="2018-02" db="EMBL/GenBank/DDBJ databases">
        <title>Rhizophora mucronata_Transcriptome.</title>
        <authorList>
            <person name="Meera S.P."/>
            <person name="Sreeshan A."/>
            <person name="Augustine A."/>
        </authorList>
    </citation>
    <scope>NUCLEOTIDE SEQUENCE</scope>
    <source>
        <tissue evidence="2">Leaf</tissue>
    </source>
</reference>